<gene>
    <name evidence="2" type="ORF">PVIIG_05504</name>
</gene>
<name>A0A0J9S3S0_PLAVI</name>
<evidence type="ECO:0000256" key="1">
    <source>
        <dbReference type="SAM" id="MobiDB-lite"/>
    </source>
</evidence>
<proteinExistence type="predicted"/>
<accession>A0A0J9S3S0</accession>
<dbReference type="Proteomes" id="UP000053562">
    <property type="component" value="Unassembled WGS sequence"/>
</dbReference>
<evidence type="ECO:0000313" key="2">
    <source>
        <dbReference type="EMBL" id="KMZ77356.1"/>
    </source>
</evidence>
<evidence type="ECO:0000313" key="3">
    <source>
        <dbReference type="Proteomes" id="UP000053562"/>
    </source>
</evidence>
<sequence length="326" mass="39815">MTECQGHTGDYFDYKCYQRLKEYYEKPFVSDDIVDFLDKYIKSSGEKQNFISTYYNIFVKLTNHLAGDGLAYHNKGITCKYLNYWLNQEILVRPEINEFNFVGFQSYADEHAKYKSGERSYKAKSCRNYFNYLHNDNKYKKMEILYKMYHLYKEIKEWNEKHDKTKICNNFKLIEKFYYNIINEYQGDEDLNNKLKIFKYLVIKPITPYKVSCDFTISNLMPHEIVSSPKEEPSHKQEQTLESQLPSKTDLTKGLEEKSGDQKFYEKRHKNIYYNYIMKIQQNKNYQQYDYKKNNYLMNQRNKYLKMLNQYQFLVYLEGWVHYIYF</sequence>
<dbReference type="EMBL" id="KQ234410">
    <property type="protein sequence ID" value="KMZ77356.1"/>
    <property type="molecule type" value="Genomic_DNA"/>
</dbReference>
<protein>
    <submittedName>
        <fullName evidence="2">Uncharacterized protein</fullName>
    </submittedName>
</protein>
<feature type="compositionally biased region" description="Basic and acidic residues" evidence="1">
    <location>
        <begin position="229"/>
        <end position="239"/>
    </location>
</feature>
<dbReference type="AlphaFoldDB" id="A0A0J9S3S0"/>
<feature type="region of interest" description="Disordered" evidence="1">
    <location>
        <begin position="227"/>
        <end position="247"/>
    </location>
</feature>
<organism evidence="2 3">
    <name type="scientific">Plasmodium vivax India VII</name>
    <dbReference type="NCBI Taxonomy" id="1077284"/>
    <lineage>
        <taxon>Eukaryota</taxon>
        <taxon>Sar</taxon>
        <taxon>Alveolata</taxon>
        <taxon>Apicomplexa</taxon>
        <taxon>Aconoidasida</taxon>
        <taxon>Haemosporida</taxon>
        <taxon>Plasmodiidae</taxon>
        <taxon>Plasmodium</taxon>
        <taxon>Plasmodium (Plasmodium)</taxon>
    </lineage>
</organism>
<reference evidence="2 3" key="1">
    <citation type="submission" date="2011-08" db="EMBL/GenBank/DDBJ databases">
        <title>The Genome Sequence of Plasmodium vivax India VII.</title>
        <authorList>
            <consortium name="The Broad Institute Genome Sequencing Platform"/>
            <consortium name="The Broad Institute Genome Sequencing Center for Infectious Disease"/>
            <person name="Neafsey D."/>
            <person name="Carlton J."/>
            <person name="Barnwell J."/>
            <person name="Collins W."/>
            <person name="Escalante A."/>
            <person name="Mullikin J."/>
            <person name="Saul A."/>
            <person name="Guigo R."/>
            <person name="Camara F."/>
            <person name="Young S.K."/>
            <person name="Zeng Q."/>
            <person name="Gargeya S."/>
            <person name="Fitzgerald M."/>
            <person name="Haas B."/>
            <person name="Abouelleil A."/>
            <person name="Alvarado L."/>
            <person name="Arachchi H.M."/>
            <person name="Berlin A."/>
            <person name="Brown A."/>
            <person name="Chapman S.B."/>
            <person name="Chen Z."/>
            <person name="Dunbar C."/>
            <person name="Freedman E."/>
            <person name="Gearin G."/>
            <person name="Gellesch M."/>
            <person name="Goldberg J."/>
            <person name="Griggs A."/>
            <person name="Gujja S."/>
            <person name="Heiman D."/>
            <person name="Howarth C."/>
            <person name="Larson L."/>
            <person name="Lui A."/>
            <person name="MacDonald P.J.P."/>
            <person name="Montmayeur A."/>
            <person name="Murphy C."/>
            <person name="Neiman D."/>
            <person name="Pearson M."/>
            <person name="Priest M."/>
            <person name="Roberts A."/>
            <person name="Saif S."/>
            <person name="Shea T."/>
            <person name="Shenoy N."/>
            <person name="Sisk P."/>
            <person name="Stolte C."/>
            <person name="Sykes S."/>
            <person name="Wortman J."/>
            <person name="Nusbaum C."/>
            <person name="Birren B."/>
        </authorList>
    </citation>
    <scope>NUCLEOTIDE SEQUENCE [LARGE SCALE GENOMIC DNA]</scope>
    <source>
        <strain evidence="2 3">India VII</strain>
    </source>
</reference>